<feature type="domain" description="C2H2-type" evidence="13">
    <location>
        <begin position="336"/>
        <end position="363"/>
    </location>
</feature>
<dbReference type="PROSITE" id="PS00028">
    <property type="entry name" value="ZINC_FINGER_C2H2_1"/>
    <property type="match status" value="14"/>
</dbReference>
<evidence type="ECO:0000256" key="12">
    <source>
        <dbReference type="SAM" id="MobiDB-lite"/>
    </source>
</evidence>
<evidence type="ECO:0000256" key="6">
    <source>
        <dbReference type="ARBA" id="ARBA00022833"/>
    </source>
</evidence>
<dbReference type="FunFam" id="3.30.160.60:FF:000823">
    <property type="entry name" value="replication initiator 1 isoform X1"/>
    <property type="match status" value="1"/>
</dbReference>
<feature type="domain" description="C2H2-type" evidence="13">
    <location>
        <begin position="708"/>
        <end position="735"/>
    </location>
</feature>
<proteinExistence type="inferred from homology"/>
<dbReference type="eggNOG" id="KOG1721">
    <property type="taxonomic scope" value="Eukaryota"/>
</dbReference>
<dbReference type="EMBL" id="AGCU01141509">
    <property type="status" value="NOT_ANNOTATED_CDS"/>
    <property type="molecule type" value="Genomic_DNA"/>
</dbReference>
<feature type="domain" description="C2H2-type" evidence="13">
    <location>
        <begin position="308"/>
        <end position="335"/>
    </location>
</feature>
<reference evidence="16" key="2">
    <citation type="journal article" date="2013" name="Nat. Genet.">
        <title>The draft genomes of soft-shell turtle and green sea turtle yield insights into the development and evolution of the turtle-specific body plan.</title>
        <authorList>
            <person name="Wang Z."/>
            <person name="Pascual-Anaya J."/>
            <person name="Zadissa A."/>
            <person name="Li W."/>
            <person name="Niimura Y."/>
            <person name="Huang Z."/>
            <person name="Li C."/>
            <person name="White S."/>
            <person name="Xiong Z."/>
            <person name="Fang D."/>
            <person name="Wang B."/>
            <person name="Ming Y."/>
            <person name="Chen Y."/>
            <person name="Zheng Y."/>
            <person name="Kuraku S."/>
            <person name="Pignatelli M."/>
            <person name="Herrero J."/>
            <person name="Beal K."/>
            <person name="Nozawa M."/>
            <person name="Li Q."/>
            <person name="Wang J."/>
            <person name="Zhang H."/>
            <person name="Yu L."/>
            <person name="Shigenobu S."/>
            <person name="Wang J."/>
            <person name="Liu J."/>
            <person name="Flicek P."/>
            <person name="Searle S."/>
            <person name="Wang J."/>
            <person name="Kuratani S."/>
            <person name="Yin Y."/>
            <person name="Aken B."/>
            <person name="Zhang G."/>
            <person name="Irie N."/>
        </authorList>
    </citation>
    <scope>NUCLEOTIDE SEQUENCE [LARGE SCALE GENOMIC DNA]</scope>
    <source>
        <strain evidence="16">Daiwa-1</strain>
    </source>
</reference>
<dbReference type="EMBL" id="AGCU01141511">
    <property type="status" value="NOT_ANNOTATED_CDS"/>
    <property type="molecule type" value="Genomic_DNA"/>
</dbReference>
<feature type="domain" description="C2H2-type" evidence="13">
    <location>
        <begin position="195"/>
        <end position="222"/>
    </location>
</feature>
<dbReference type="SMART" id="SM00355">
    <property type="entry name" value="ZnF_C2H2"/>
    <property type="match status" value="15"/>
</dbReference>
<dbReference type="FunFam" id="3.30.160.60:FF:000557">
    <property type="entry name" value="zinc finger and SCAN domain-containing protein 29"/>
    <property type="match status" value="2"/>
</dbReference>
<dbReference type="FunFam" id="3.30.160.60:FF:000135">
    <property type="entry name" value="Zinc finger protein 358"/>
    <property type="match status" value="1"/>
</dbReference>
<dbReference type="GO" id="GO:0008270">
    <property type="term" value="F:zinc ion binding"/>
    <property type="evidence" value="ECO:0007669"/>
    <property type="project" value="UniProtKB-KW"/>
</dbReference>
<dbReference type="GO" id="GO:0005634">
    <property type="term" value="C:nucleus"/>
    <property type="evidence" value="ECO:0007669"/>
    <property type="project" value="UniProtKB-SubCell"/>
</dbReference>
<feature type="domain" description="C2H2-type" evidence="13">
    <location>
        <begin position="680"/>
        <end position="707"/>
    </location>
</feature>
<dbReference type="PROSITE" id="PS50805">
    <property type="entry name" value="KRAB"/>
    <property type="match status" value="1"/>
</dbReference>
<feature type="domain" description="C2H2-type" evidence="13">
    <location>
        <begin position="252"/>
        <end position="279"/>
    </location>
</feature>
<dbReference type="CDD" id="cd07765">
    <property type="entry name" value="KRAB_A-box"/>
    <property type="match status" value="1"/>
</dbReference>
<dbReference type="Gene3D" id="6.10.140.140">
    <property type="match status" value="1"/>
</dbReference>
<dbReference type="PANTHER" id="PTHR23226">
    <property type="entry name" value="ZINC FINGER AND SCAN DOMAIN-CONTAINING"/>
    <property type="match status" value="1"/>
</dbReference>
<dbReference type="Pfam" id="PF01352">
    <property type="entry name" value="KRAB"/>
    <property type="match status" value="1"/>
</dbReference>
<feature type="domain" description="KRAB" evidence="14">
    <location>
        <begin position="1"/>
        <end position="72"/>
    </location>
</feature>
<dbReference type="Pfam" id="PF13912">
    <property type="entry name" value="zf-C2H2_6"/>
    <property type="match status" value="1"/>
</dbReference>
<evidence type="ECO:0000256" key="5">
    <source>
        <dbReference type="ARBA" id="ARBA00022771"/>
    </source>
</evidence>
<feature type="domain" description="C2H2-type" evidence="13">
    <location>
        <begin position="594"/>
        <end position="621"/>
    </location>
</feature>
<feature type="domain" description="C2H2-type" evidence="13">
    <location>
        <begin position="792"/>
        <end position="814"/>
    </location>
</feature>
<dbReference type="FunFam" id="3.30.160.60:FF:000642">
    <property type="entry name" value="Zinc finger with KRAB and SCAN domains 2"/>
    <property type="match status" value="1"/>
</dbReference>
<evidence type="ECO:0000259" key="14">
    <source>
        <dbReference type="PROSITE" id="PS50805"/>
    </source>
</evidence>
<dbReference type="Ensembl" id="ENSPSIT00000006552.1">
    <property type="protein sequence ID" value="ENSPSIP00000006515.1"/>
    <property type="gene ID" value="ENSPSIG00000006013.1"/>
</dbReference>
<evidence type="ECO:0000256" key="2">
    <source>
        <dbReference type="ARBA" id="ARBA00006991"/>
    </source>
</evidence>
<organism evidence="15 16">
    <name type="scientific">Pelodiscus sinensis</name>
    <name type="common">Chinese softshell turtle</name>
    <name type="synonym">Trionyx sinensis</name>
    <dbReference type="NCBI Taxonomy" id="13735"/>
    <lineage>
        <taxon>Eukaryota</taxon>
        <taxon>Metazoa</taxon>
        <taxon>Chordata</taxon>
        <taxon>Craniata</taxon>
        <taxon>Vertebrata</taxon>
        <taxon>Euteleostomi</taxon>
        <taxon>Archelosauria</taxon>
        <taxon>Testudinata</taxon>
        <taxon>Testudines</taxon>
        <taxon>Cryptodira</taxon>
        <taxon>Trionychia</taxon>
        <taxon>Trionychidae</taxon>
        <taxon>Pelodiscus</taxon>
    </lineage>
</organism>
<dbReference type="Gene3D" id="3.30.160.60">
    <property type="entry name" value="Classic Zinc Finger"/>
    <property type="match status" value="15"/>
</dbReference>
<evidence type="ECO:0000256" key="1">
    <source>
        <dbReference type="ARBA" id="ARBA00004123"/>
    </source>
</evidence>
<dbReference type="FunFam" id="3.30.160.60:FF:002343">
    <property type="entry name" value="Zinc finger protein 33A"/>
    <property type="match status" value="2"/>
</dbReference>
<dbReference type="AlphaFoldDB" id="K7FEQ5"/>
<dbReference type="FunFam" id="3.30.160.60:FF:000151">
    <property type="entry name" value="Zinc finger and SCAN domain-containing 21"/>
    <property type="match status" value="1"/>
</dbReference>
<dbReference type="Pfam" id="PF13465">
    <property type="entry name" value="zf-H2C2_2"/>
    <property type="match status" value="1"/>
</dbReference>
<sequence length="814" mass="91388">VAFAEVTVWFSREEWGLLDPGQRQLYRDVMRENYQMLLSLGFPVPDPAMICGMEQGEELRVLDLQGSEEREIPRGACTAGSWSWTGDGGARREQPSGRQGRKLCSLEQDWETMWSNAGALNQRSVRSTWHHGGPGNRSGSLQCLAHWGAQSVRVCATWAHWGPLISGGPCDPREKLAATPTLFPEPSIPLLSPTSSCPDCGRSFTFHSTLSKHQHIHTGARPYPCAECGKSFRQKGHLTRHHQRSHTGEKPHQCPDCPKSFIASSALVQHRRIHTGETPYRCEECGRSFSQRSVLTTHRRLHTGERPYKCGQCGKGFSQSSALTQHRRTHTGESPYGCAQCGRNFSGMSALKRHHRTHTGERPPGEDGPEPEEVVVVLPPGTWDSELPPQIKEEPGMLLHVKEEAEPPQHIQDGSPQVKEEQPELPQIVVAPRNSTRGPLPWRLPGPACQFPTIFTNQALPPAQGPPHHFLPSHFPTHQANVHPTMQAPPRLTFPPFATATDLSGLRPAADPRGSPIWLAGVELHRTAERPEGEEASDGVRWQLGKPPRQERPVAGGHPRAREGPILCGDCGKSFRKRSVLVIHRRSHTGERPYQCPDCGRRFTLRANLLRHQLIHSGARPYPCAECGGKSFRHGYSLMEHRRVHTGEKPHVCPLCGKGFMYHSSFSKHHQRTHRGERPYPCPQCGKSFSQRSALTVHQRLHTGERPYSCTHCSKTFSDSSALGHHRRTHTSETPHCCGDCGKGFKDRRALTRHRRTHTGERPYPCPQCDKRFKQSSTLVQHRRIHMEKRPYVCPHCGRGFYQSTGLTRHQRTH</sequence>
<feature type="domain" description="C2H2-type" evidence="13">
    <location>
        <begin position="651"/>
        <end position="679"/>
    </location>
</feature>
<evidence type="ECO:0000256" key="10">
    <source>
        <dbReference type="ARBA" id="ARBA00023242"/>
    </source>
</evidence>
<evidence type="ECO:0000256" key="7">
    <source>
        <dbReference type="ARBA" id="ARBA00023015"/>
    </source>
</evidence>
<dbReference type="EMBL" id="AGCU01141507">
    <property type="status" value="NOT_ANNOTATED_CDS"/>
    <property type="molecule type" value="Genomic_DNA"/>
</dbReference>
<dbReference type="GO" id="GO:0000981">
    <property type="term" value="F:DNA-binding transcription factor activity, RNA polymerase II-specific"/>
    <property type="evidence" value="ECO:0007669"/>
    <property type="project" value="TreeGrafter"/>
</dbReference>
<comment type="similarity">
    <text evidence="2">Belongs to the krueppel C2H2-type zinc-finger protein family.</text>
</comment>
<evidence type="ECO:0000259" key="13">
    <source>
        <dbReference type="PROSITE" id="PS50157"/>
    </source>
</evidence>
<keyword evidence="7" id="KW-0805">Transcription regulation</keyword>
<evidence type="ECO:0000256" key="8">
    <source>
        <dbReference type="ARBA" id="ARBA00023125"/>
    </source>
</evidence>
<keyword evidence="6" id="KW-0862">Zinc</keyword>
<keyword evidence="3" id="KW-0479">Metal-binding</keyword>
<feature type="domain" description="C2H2-type" evidence="13">
    <location>
        <begin position="280"/>
        <end position="307"/>
    </location>
</feature>
<dbReference type="InterPro" id="IPR036236">
    <property type="entry name" value="Znf_C2H2_sf"/>
</dbReference>
<dbReference type="Pfam" id="PF00096">
    <property type="entry name" value="zf-C2H2"/>
    <property type="match status" value="11"/>
</dbReference>
<dbReference type="SUPFAM" id="SSF57667">
    <property type="entry name" value="beta-beta-alpha zinc fingers"/>
    <property type="match status" value="8"/>
</dbReference>
<dbReference type="EMBL" id="AGCU01141508">
    <property type="status" value="NOT_ANNOTATED_CDS"/>
    <property type="molecule type" value="Genomic_DNA"/>
</dbReference>
<dbReference type="SUPFAM" id="SSF109640">
    <property type="entry name" value="KRAB domain (Kruppel-associated box)"/>
    <property type="match status" value="1"/>
</dbReference>
<evidence type="ECO:0000313" key="15">
    <source>
        <dbReference type="Ensembl" id="ENSPSIP00000006515.1"/>
    </source>
</evidence>
<reference evidence="15" key="3">
    <citation type="submission" date="2025-08" db="UniProtKB">
        <authorList>
            <consortium name="Ensembl"/>
        </authorList>
    </citation>
    <scope>IDENTIFICATION</scope>
</reference>
<feature type="region of interest" description="Disordered" evidence="12">
    <location>
        <begin position="352"/>
        <end position="373"/>
    </location>
</feature>
<dbReference type="Proteomes" id="UP000007267">
    <property type="component" value="Unassembled WGS sequence"/>
</dbReference>
<dbReference type="SMART" id="SM00349">
    <property type="entry name" value="KRAB"/>
    <property type="match status" value="1"/>
</dbReference>
<evidence type="ECO:0000256" key="11">
    <source>
        <dbReference type="PROSITE-ProRule" id="PRU00042"/>
    </source>
</evidence>
<keyword evidence="10" id="KW-0539">Nucleus</keyword>
<dbReference type="PANTHER" id="PTHR23226:SF206">
    <property type="entry name" value="ZINC FINGER PROTEIN 575"/>
    <property type="match status" value="1"/>
</dbReference>
<dbReference type="InterPro" id="IPR013087">
    <property type="entry name" value="Znf_C2H2_type"/>
</dbReference>
<feature type="domain" description="C2H2-type" evidence="13">
    <location>
        <begin position="223"/>
        <end position="251"/>
    </location>
</feature>
<reference evidence="16" key="1">
    <citation type="submission" date="2011-10" db="EMBL/GenBank/DDBJ databases">
        <authorList>
            <consortium name="Soft-shell Turtle Genome Consortium"/>
        </authorList>
    </citation>
    <scope>NUCLEOTIDE SEQUENCE [LARGE SCALE GENOMIC DNA]</scope>
    <source>
        <strain evidence="16">Daiwa-1</strain>
    </source>
</reference>
<accession>K7FEQ5</accession>
<feature type="domain" description="C2H2-type" evidence="13">
    <location>
        <begin position="736"/>
        <end position="763"/>
    </location>
</feature>
<dbReference type="FunFam" id="3.30.160.60:FF:000624">
    <property type="entry name" value="zinc finger protein 697"/>
    <property type="match status" value="1"/>
</dbReference>
<dbReference type="FunFam" id="3.30.160.60:FF:000016">
    <property type="entry name" value="zinc finger protein 37 homolog"/>
    <property type="match status" value="2"/>
</dbReference>
<dbReference type="InterPro" id="IPR036051">
    <property type="entry name" value="KRAB_dom_sf"/>
</dbReference>
<reference evidence="15" key="4">
    <citation type="submission" date="2025-09" db="UniProtKB">
        <authorList>
            <consortium name="Ensembl"/>
        </authorList>
    </citation>
    <scope>IDENTIFICATION</scope>
</reference>
<name>K7FEQ5_PELSI</name>
<keyword evidence="9" id="KW-0804">Transcription</keyword>
<feature type="region of interest" description="Disordered" evidence="12">
    <location>
        <begin position="529"/>
        <end position="561"/>
    </location>
</feature>
<evidence type="ECO:0000313" key="16">
    <source>
        <dbReference type="Proteomes" id="UP000007267"/>
    </source>
</evidence>
<keyword evidence="5 11" id="KW-0863">Zinc-finger</keyword>
<protein>
    <submittedName>
        <fullName evidence="15">Uncharacterized protein</fullName>
    </submittedName>
</protein>
<evidence type="ECO:0000256" key="3">
    <source>
        <dbReference type="ARBA" id="ARBA00022723"/>
    </source>
</evidence>
<dbReference type="GO" id="GO:0000978">
    <property type="term" value="F:RNA polymerase II cis-regulatory region sequence-specific DNA binding"/>
    <property type="evidence" value="ECO:0007669"/>
    <property type="project" value="TreeGrafter"/>
</dbReference>
<keyword evidence="16" id="KW-1185">Reference proteome</keyword>
<dbReference type="PROSITE" id="PS50157">
    <property type="entry name" value="ZINC_FINGER_C2H2_2"/>
    <property type="match status" value="15"/>
</dbReference>
<dbReference type="HOGENOM" id="CLU_347032_0_0_1"/>
<evidence type="ECO:0000256" key="4">
    <source>
        <dbReference type="ARBA" id="ARBA00022737"/>
    </source>
</evidence>
<dbReference type="FunFam" id="3.30.160.60:FF:000100">
    <property type="entry name" value="Zinc finger 45-like"/>
    <property type="match status" value="1"/>
</dbReference>
<dbReference type="GeneTree" id="ENSGT00940000162725"/>
<comment type="subcellular location">
    <subcellularLocation>
        <location evidence="1">Nucleus</location>
    </subcellularLocation>
</comment>
<feature type="domain" description="C2H2-type" evidence="13">
    <location>
        <begin position="566"/>
        <end position="593"/>
    </location>
</feature>
<keyword evidence="4" id="KW-0677">Repeat</keyword>
<dbReference type="InterPro" id="IPR001909">
    <property type="entry name" value="KRAB"/>
</dbReference>
<dbReference type="FunFam" id="3.30.160.60:FF:000478">
    <property type="entry name" value="Zinc finger protein 133"/>
    <property type="match status" value="2"/>
</dbReference>
<dbReference type="EMBL" id="AGCU01141510">
    <property type="status" value="NOT_ANNOTATED_CDS"/>
    <property type="molecule type" value="Genomic_DNA"/>
</dbReference>
<evidence type="ECO:0000256" key="9">
    <source>
        <dbReference type="ARBA" id="ARBA00023163"/>
    </source>
</evidence>
<feature type="domain" description="C2H2-type" evidence="13">
    <location>
        <begin position="622"/>
        <end position="650"/>
    </location>
</feature>
<keyword evidence="8" id="KW-0238">DNA-binding</keyword>
<feature type="domain" description="C2H2-type" evidence="13">
    <location>
        <begin position="764"/>
        <end position="791"/>
    </location>
</feature>